<evidence type="ECO:0000256" key="2">
    <source>
        <dbReference type="ARBA" id="ARBA00013184"/>
    </source>
</evidence>
<dbReference type="PROSITE" id="PS01357">
    <property type="entry name" value="ZF_ZZ_1"/>
    <property type="match status" value="1"/>
</dbReference>
<dbReference type="GO" id="GO:0031490">
    <property type="term" value="F:chromatin DNA binding"/>
    <property type="evidence" value="ECO:0007669"/>
    <property type="project" value="TreeGrafter"/>
</dbReference>
<dbReference type="SUPFAM" id="SSF57933">
    <property type="entry name" value="TAZ domain"/>
    <property type="match status" value="1"/>
</dbReference>
<dbReference type="InterPro" id="IPR011011">
    <property type="entry name" value="Znf_FYVE_PHD"/>
</dbReference>
<keyword evidence="10" id="KW-0804">Transcription</keyword>
<dbReference type="InterPro" id="IPR043145">
    <property type="entry name" value="Znf_ZZ_sf"/>
</dbReference>
<dbReference type="GO" id="GO:0004402">
    <property type="term" value="F:histone acetyltransferase activity"/>
    <property type="evidence" value="ECO:0007669"/>
    <property type="project" value="InterPro"/>
</dbReference>
<dbReference type="CDD" id="cd15614">
    <property type="entry name" value="PHD_HAC_like"/>
    <property type="match status" value="1"/>
</dbReference>
<dbReference type="InterPro" id="IPR013083">
    <property type="entry name" value="Znf_RING/FYVE/PHD"/>
</dbReference>
<evidence type="ECO:0000256" key="4">
    <source>
        <dbReference type="ARBA" id="ARBA00022723"/>
    </source>
</evidence>
<keyword evidence="3 20" id="KW-0808">Transferase</keyword>
<evidence type="ECO:0000256" key="5">
    <source>
        <dbReference type="ARBA" id="ARBA00022771"/>
    </source>
</evidence>
<evidence type="ECO:0000256" key="15">
    <source>
        <dbReference type="SAM" id="MobiDB-lite"/>
    </source>
</evidence>
<protein>
    <recommendedName>
        <fullName evidence="2">histone acetyltransferase</fullName>
        <ecNumber evidence="2">2.3.1.48</ecNumber>
    </recommendedName>
</protein>
<evidence type="ECO:0000313" key="20">
    <source>
        <dbReference type="EMBL" id="ASU54198.1"/>
    </source>
</evidence>
<sequence length="1524" mass="172625">MEIGIYIASRVTRVGPPCMLCRVLVKLWGECTTIGFLFVVFGQTPSYPFSKFVNQSQLGANALNQYPTNDLNSLSDWRKDPRISFFRDLVREKIAESCKLELQERGSNIVNVLENKLFMEAVSEEEYMNLDVLRERLQIFYQKDMVDLNCSQQVSSYSGPTCEVLPALGLTHSCNSDAAYPPFNHFNNDITDYNPMMAGNNDQFSFLKGFLDSGNKLGLASLYCDSHMRKISNELLPSHDRSSVITSFSDRGSTITRNSNSDKVSEIGAFEGVADDLSLPAMAFSSTLRESSEFPNSILQMSELVPQLISEDTIFPSMDFSIMNSTLGDVLQPKSHIQEQKQQRPYSSYEQFSNPLEMAGEIVPIHSHFPSEQIHGVHIASESSSLLSSSNGIAGPANPSNHLHFSVEHKSLHAYSSCKSPAIPADQFNTSKRHQSFQNMYNGLMMDSSTTGTGGSGSCASENMLPPTKRFKPSSDCSENLLTPSKDLKIEKSSCLLSYENRIASILAPLMVQPPFPKGLPPLLQLPESPVSINSEVLDGNIEFSKPMQNPSSVDQVRNSAGYNLLRMNAENLHTPSEEQIVDGPRTQEIDCSNFGEIADAVKDKPNEVYFNTSPALSEELGATSREEVIQVMSNSDHAKPDLETKKEEEMEPENLKTRGVSLIEFFSADEIKDHISSLQQWIGQRMSKGGKEKQVMHCANENTCQLCAADKLLLAPVPIYCSCCGSRIKCNVNYYSTSEENGMRHCFCTSCYRDSRGGSITFFGISILKAKLVKKKNDDEIEESWVQCDKCKHWQHQICALFNDIRDMEGKSEYVCPKCCLEEIEQGEHLPLPRAAVFSAKDLPTTLLSDYIEQRLFRRLQQEKEESAKALGRSLDEVPGADDLVVRVVLSVDKQLKVKQQFLEIFHDGNYPDEFPYRSKVILLFQKIEGVDVCLFGMYVQEFGSECSQPNHRCVYISYLDSVKYFRPDTKTAAGEALRTVVYHEILIGYLEYCKKRGFIACYLWACPPLKEEDYILYCHPEIQKTPKSDKLRQWYHSMLRKAVKENIVVDFTNLYDHFFVPTGHFYCKVTASRLPYFDGDYWSGAAENVIKNIEQQNGEHSGRKVKKVMTKRTLKALGHTNPSGGVTKDIILMQKLILLDICLCIVKMSLFASNQLEVPLRSQLRIPARSLIYTVWRRQLMSVSKSSIETIRCGNHAFKLGQTIFPFKEDFIIVHLRFVCSYCHEVIFYGWRWCCNQCKNFQLCERCHDVEQGLNGGETHAIGSKEKHLLSKVMVDDIPSDTKDEDAILDNWLFENRHNFLGFCHKNHYQFDTLRRAKHSSMMILHHLHNPTIPTTGETCSICQQDTDTTDRNVCATCYNEKFGSLHIRRSTYHYYAANCENESISAQRKMHKLKELLDVLQHASQCEATNCDPCSYPNCLQIKRLFCHASKCPIRISRGCVPCKKVWFILKLHAGNCGQTDCCIPRCRPEAKYLHCNLKPHGKRHLQNIGTGSTCGWVRRIANKTNQVYSLSRKRTSCTVS</sequence>
<dbReference type="PROSITE" id="PS50016">
    <property type="entry name" value="ZF_PHD_2"/>
    <property type="match status" value="1"/>
</dbReference>
<reference evidence="20" key="1">
    <citation type="submission" date="2016-09" db="EMBL/GenBank/DDBJ databases">
        <title>Genome-wide identification and characterization of histone acetyltransferases and histone deacetylases gene family in Hevea brasiliensis.</title>
        <authorList>
            <person name="Li H."/>
            <person name="Peng S."/>
            <person name="Guo D."/>
            <person name="Wang Y."/>
            <person name="Zhu J."/>
        </authorList>
    </citation>
    <scope>NUCLEOTIDE SEQUENCE</scope>
</reference>
<feature type="region of interest" description="Disordered" evidence="15">
    <location>
        <begin position="635"/>
        <end position="655"/>
    </location>
</feature>
<dbReference type="InterPro" id="IPR001965">
    <property type="entry name" value="Znf_PHD"/>
</dbReference>
<dbReference type="GO" id="GO:0003713">
    <property type="term" value="F:transcription coactivator activity"/>
    <property type="evidence" value="ECO:0007669"/>
    <property type="project" value="TreeGrafter"/>
</dbReference>
<dbReference type="PROSITE" id="PS51727">
    <property type="entry name" value="CBP_P300_HAT"/>
    <property type="match status" value="1"/>
</dbReference>
<dbReference type="InterPro" id="IPR013178">
    <property type="entry name" value="Histone_AcTrfase_Rtt109/CBP"/>
</dbReference>
<dbReference type="Gene3D" id="1.20.1020.10">
    <property type="entry name" value="TAZ domain"/>
    <property type="match status" value="1"/>
</dbReference>
<proteinExistence type="evidence at transcript level"/>
<evidence type="ECO:0000256" key="9">
    <source>
        <dbReference type="ARBA" id="ARBA00023159"/>
    </source>
</evidence>
<evidence type="ECO:0000259" key="16">
    <source>
        <dbReference type="PROSITE" id="PS50016"/>
    </source>
</evidence>
<dbReference type="PANTHER" id="PTHR13808">
    <property type="entry name" value="CBP/P300-RELATED"/>
    <property type="match status" value="1"/>
</dbReference>
<dbReference type="EC" id="2.3.1.48" evidence="2"/>
<evidence type="ECO:0000256" key="1">
    <source>
        <dbReference type="ARBA" id="ARBA00004123"/>
    </source>
</evidence>
<comment type="subcellular location">
    <subcellularLocation>
        <location evidence="1">Nucleus</location>
    </subcellularLocation>
</comment>
<feature type="domain" description="CBP/p300-type HAT" evidence="19">
    <location>
        <begin position="838"/>
        <end position="1335"/>
    </location>
</feature>
<feature type="domain" description="TAZ-type" evidence="17">
    <location>
        <begin position="1389"/>
        <end position="1473"/>
    </location>
</feature>
<dbReference type="GO" id="GO:0008270">
    <property type="term" value="F:zinc ion binding"/>
    <property type="evidence" value="ECO:0007669"/>
    <property type="project" value="UniProtKB-KW"/>
</dbReference>
<accession>A0A2D0YKW4</accession>
<dbReference type="InterPro" id="IPR031162">
    <property type="entry name" value="CBP_P300_HAT"/>
</dbReference>
<dbReference type="Gene3D" id="3.30.60.90">
    <property type="match status" value="1"/>
</dbReference>
<dbReference type="GO" id="GO:0045944">
    <property type="term" value="P:positive regulation of transcription by RNA polymerase II"/>
    <property type="evidence" value="ECO:0007669"/>
    <property type="project" value="TreeGrafter"/>
</dbReference>
<evidence type="ECO:0000259" key="18">
    <source>
        <dbReference type="PROSITE" id="PS50135"/>
    </source>
</evidence>
<comment type="catalytic activity">
    <reaction evidence="13">
        <text>L-lysyl-[protein] + acetyl-CoA = N(6)-acetyl-L-lysyl-[protein] + CoA + H(+)</text>
        <dbReference type="Rhea" id="RHEA:45948"/>
        <dbReference type="Rhea" id="RHEA-COMP:9752"/>
        <dbReference type="Rhea" id="RHEA-COMP:10731"/>
        <dbReference type="ChEBI" id="CHEBI:15378"/>
        <dbReference type="ChEBI" id="CHEBI:29969"/>
        <dbReference type="ChEBI" id="CHEBI:57287"/>
        <dbReference type="ChEBI" id="CHEBI:57288"/>
        <dbReference type="ChEBI" id="CHEBI:61930"/>
        <dbReference type="EC" id="2.3.1.48"/>
    </reaction>
</comment>
<evidence type="ECO:0000256" key="12">
    <source>
        <dbReference type="ARBA" id="ARBA00023315"/>
    </source>
</evidence>
<dbReference type="GO" id="GO:0005634">
    <property type="term" value="C:nucleus"/>
    <property type="evidence" value="ECO:0007669"/>
    <property type="project" value="UniProtKB-SubCell"/>
</dbReference>
<dbReference type="PROSITE" id="PS50134">
    <property type="entry name" value="ZF_TAZ"/>
    <property type="match status" value="1"/>
</dbReference>
<dbReference type="SMART" id="SM01250">
    <property type="entry name" value="KAT11"/>
    <property type="match status" value="1"/>
</dbReference>
<keyword evidence="5 14" id="KW-0863">Zinc-finger</keyword>
<dbReference type="Pfam" id="PF08214">
    <property type="entry name" value="HAT_KAT11"/>
    <property type="match status" value="1"/>
</dbReference>
<name>A0A2D0YKW4_HEVBR</name>
<feature type="domain" description="PHD-type" evidence="16">
    <location>
        <begin position="746"/>
        <end position="823"/>
    </location>
</feature>
<evidence type="ECO:0000256" key="14">
    <source>
        <dbReference type="PROSITE-ProRule" id="PRU00228"/>
    </source>
</evidence>
<feature type="domain" description="ZZ-type" evidence="18">
    <location>
        <begin position="1217"/>
        <end position="1280"/>
    </location>
</feature>
<dbReference type="GO" id="GO:0005667">
    <property type="term" value="C:transcription regulator complex"/>
    <property type="evidence" value="ECO:0007669"/>
    <property type="project" value="TreeGrafter"/>
</dbReference>
<keyword evidence="7" id="KW-0156">Chromatin regulator</keyword>
<keyword evidence="8" id="KW-0805">Transcription regulation</keyword>
<gene>
    <name evidence="20" type="primary">HAC3</name>
</gene>
<dbReference type="SMART" id="SM00291">
    <property type="entry name" value="ZnF_ZZ"/>
    <property type="match status" value="1"/>
</dbReference>
<evidence type="ECO:0000256" key="8">
    <source>
        <dbReference type="ARBA" id="ARBA00023015"/>
    </source>
</evidence>
<evidence type="ECO:0000256" key="10">
    <source>
        <dbReference type="ARBA" id="ARBA00023163"/>
    </source>
</evidence>
<evidence type="ECO:0000259" key="19">
    <source>
        <dbReference type="PROSITE" id="PS51727"/>
    </source>
</evidence>
<dbReference type="InterPro" id="IPR019787">
    <property type="entry name" value="Znf_PHD-finger"/>
</dbReference>
<evidence type="ECO:0000256" key="3">
    <source>
        <dbReference type="ARBA" id="ARBA00022679"/>
    </source>
</evidence>
<dbReference type="SUPFAM" id="SSF57850">
    <property type="entry name" value="RING/U-box"/>
    <property type="match status" value="1"/>
</dbReference>
<keyword evidence="6" id="KW-0862">Zinc</keyword>
<organism evidence="20">
    <name type="scientific">Hevea brasiliensis</name>
    <name type="common">Para rubber tree</name>
    <name type="synonym">Siphonia brasiliensis</name>
    <dbReference type="NCBI Taxonomy" id="3981"/>
    <lineage>
        <taxon>Eukaryota</taxon>
        <taxon>Viridiplantae</taxon>
        <taxon>Streptophyta</taxon>
        <taxon>Embryophyta</taxon>
        <taxon>Tracheophyta</taxon>
        <taxon>Spermatophyta</taxon>
        <taxon>Magnoliopsida</taxon>
        <taxon>eudicotyledons</taxon>
        <taxon>Gunneridae</taxon>
        <taxon>Pentapetalae</taxon>
        <taxon>rosids</taxon>
        <taxon>fabids</taxon>
        <taxon>Malpighiales</taxon>
        <taxon>Euphorbiaceae</taxon>
        <taxon>Crotonoideae</taxon>
        <taxon>Micrandreae</taxon>
        <taxon>Hevea</taxon>
    </lineage>
</organism>
<keyword evidence="9" id="KW-0010">Activator</keyword>
<evidence type="ECO:0000259" key="17">
    <source>
        <dbReference type="PROSITE" id="PS50134"/>
    </source>
</evidence>
<dbReference type="InterPro" id="IPR035898">
    <property type="entry name" value="TAZ_dom_sf"/>
</dbReference>
<dbReference type="EMBL" id="KX845588">
    <property type="protein sequence ID" value="ASU54198.1"/>
    <property type="molecule type" value="mRNA"/>
</dbReference>
<dbReference type="PANTHER" id="PTHR13808:SF53">
    <property type="entry name" value="HISTONE ACETYLTRANSFERASE HAC2"/>
    <property type="match status" value="1"/>
</dbReference>
<dbReference type="GO" id="GO:0000123">
    <property type="term" value="C:histone acetyltransferase complex"/>
    <property type="evidence" value="ECO:0007669"/>
    <property type="project" value="TreeGrafter"/>
</dbReference>
<dbReference type="InterPro" id="IPR000433">
    <property type="entry name" value="Znf_ZZ"/>
</dbReference>
<dbReference type="SMART" id="SM00551">
    <property type="entry name" value="ZnF_TAZ"/>
    <property type="match status" value="1"/>
</dbReference>
<dbReference type="Pfam" id="PF00628">
    <property type="entry name" value="PHD"/>
    <property type="match status" value="1"/>
</dbReference>
<dbReference type="SMART" id="SM00249">
    <property type="entry name" value="PHD"/>
    <property type="match status" value="1"/>
</dbReference>
<evidence type="ECO:0000256" key="6">
    <source>
        <dbReference type="ARBA" id="ARBA00022833"/>
    </source>
</evidence>
<dbReference type="Pfam" id="PF02135">
    <property type="entry name" value="zf-TAZ"/>
    <property type="match status" value="1"/>
</dbReference>
<dbReference type="InterPro" id="IPR000197">
    <property type="entry name" value="Znf_TAZ"/>
</dbReference>
<evidence type="ECO:0000256" key="11">
    <source>
        <dbReference type="ARBA" id="ARBA00023242"/>
    </source>
</evidence>
<dbReference type="SUPFAM" id="SSF57903">
    <property type="entry name" value="FYVE/PHD zinc finger"/>
    <property type="match status" value="1"/>
</dbReference>
<dbReference type="PROSITE" id="PS50135">
    <property type="entry name" value="ZF_ZZ_2"/>
    <property type="match status" value="1"/>
</dbReference>
<evidence type="ECO:0000256" key="13">
    <source>
        <dbReference type="ARBA" id="ARBA00048017"/>
    </source>
</evidence>
<keyword evidence="12" id="KW-0012">Acyltransferase</keyword>
<keyword evidence="4" id="KW-0479">Metal-binding</keyword>
<feature type="compositionally biased region" description="Basic and acidic residues" evidence="15">
    <location>
        <begin position="637"/>
        <end position="655"/>
    </location>
</feature>
<dbReference type="Gene3D" id="3.30.40.10">
    <property type="entry name" value="Zinc/RING finger domain, C3HC4 (zinc finger)"/>
    <property type="match status" value="1"/>
</dbReference>
<evidence type="ECO:0000256" key="7">
    <source>
        <dbReference type="ARBA" id="ARBA00022853"/>
    </source>
</evidence>
<keyword evidence="11" id="KW-0539">Nucleus</keyword>